<evidence type="ECO:0000259" key="1">
    <source>
        <dbReference type="Pfam" id="PF14192"/>
    </source>
</evidence>
<comment type="caution">
    <text evidence="2">The sequence shown here is derived from an EMBL/GenBank/DDBJ whole genome shotgun (WGS) entry which is preliminary data.</text>
</comment>
<proteinExistence type="predicted"/>
<keyword evidence="3" id="KW-1185">Reference proteome</keyword>
<evidence type="ECO:0000313" key="2">
    <source>
        <dbReference type="EMBL" id="MBB6214704.1"/>
    </source>
</evidence>
<dbReference type="InterPro" id="IPR025463">
    <property type="entry name" value="DUF4314"/>
</dbReference>
<dbReference type="Pfam" id="PF14192">
    <property type="entry name" value="DUF4314"/>
    <property type="match status" value="1"/>
</dbReference>
<feature type="domain" description="DUF4314" evidence="1">
    <location>
        <begin position="6"/>
        <end position="72"/>
    </location>
</feature>
<dbReference type="Proteomes" id="UP000579281">
    <property type="component" value="Unassembled WGS sequence"/>
</dbReference>
<dbReference type="EMBL" id="JACHEN010000003">
    <property type="protein sequence ID" value="MBB6214704.1"/>
    <property type="molecule type" value="Genomic_DNA"/>
</dbReference>
<reference evidence="2 3" key="1">
    <citation type="submission" date="2020-08" db="EMBL/GenBank/DDBJ databases">
        <title>Genomic Encyclopedia of Type Strains, Phase IV (KMG-IV): sequencing the most valuable type-strain genomes for metagenomic binning, comparative biology and taxonomic classification.</title>
        <authorList>
            <person name="Goeker M."/>
        </authorList>
    </citation>
    <scope>NUCLEOTIDE SEQUENCE [LARGE SCALE GENOMIC DNA]</scope>
    <source>
        <strain evidence="2 3">DSM 103526</strain>
    </source>
</reference>
<accession>A0A841KLJ8</accession>
<protein>
    <recommendedName>
        <fullName evidence="1">DUF4314 domain-containing protein</fullName>
    </recommendedName>
</protein>
<dbReference type="RefSeq" id="WP_110133559.1">
    <property type="nucleotide sequence ID" value="NZ_JACHEN010000003.1"/>
</dbReference>
<dbReference type="AlphaFoldDB" id="A0A841KLJ8"/>
<gene>
    <name evidence="2" type="ORF">HNQ80_000787</name>
</gene>
<sequence>MRIISKEQLLNLREKYPAGCRVELLKMDDIQAPKIGTKGTVVGVDDIGSIMVRWDSGSSLSVAFGEDLCRRIHDDR</sequence>
<organism evidence="2 3">
    <name type="scientific">Anaerosolibacter carboniphilus</name>
    <dbReference type="NCBI Taxonomy" id="1417629"/>
    <lineage>
        <taxon>Bacteria</taxon>
        <taxon>Bacillati</taxon>
        <taxon>Bacillota</taxon>
        <taxon>Clostridia</taxon>
        <taxon>Peptostreptococcales</taxon>
        <taxon>Thermotaleaceae</taxon>
        <taxon>Anaerosolibacter</taxon>
    </lineage>
</organism>
<name>A0A841KLJ8_9FIRM</name>
<evidence type="ECO:0000313" key="3">
    <source>
        <dbReference type="Proteomes" id="UP000579281"/>
    </source>
</evidence>